<reference evidence="1" key="1">
    <citation type="journal article" date="1998" name="Science, e1252229">
        <title>Genome sequence of the nematode C. elegans: a platform for investigating biology.</title>
        <authorList>
            <consortium name="The C. elegans sequencing consortium"/>
            <person name="Sulson J.E."/>
            <person name="Waterston R."/>
        </authorList>
    </citation>
    <scope>NUCLEOTIDE SEQUENCE</scope>
    <source>
        <strain evidence="1">Bristol N2</strain>
    </source>
</reference>
<gene>
    <name evidence="1" type="ORF">CELE_Y55D5A.2</name>
    <name evidence="1" type="ORF">Y55D5A.2</name>
</gene>
<protein>
    <submittedName>
        <fullName evidence="1">Uncharacterized protein</fullName>
    </submittedName>
</protein>
<accession>Q968Z1</accession>
<evidence type="ECO:0000313" key="1">
    <source>
        <dbReference type="EMBL" id="CCD72198.2"/>
    </source>
</evidence>
<dbReference type="InParanoid" id="Q968Z1"/>
<dbReference type="EMBL" id="BX284603">
    <property type="protein sequence ID" value="CCD72198.2"/>
    <property type="molecule type" value="Genomic_DNA"/>
</dbReference>
<dbReference type="HOGENOM" id="CLU_2322494_0_0_1"/>
<sequence>MRSVPNVMFPPVKMRLAEIHLQNFPTRR</sequence>
<dbReference type="UCSC" id="Y55D5A.2">
    <property type="organism name" value="c. elegans"/>
</dbReference>
<organism evidence="1">
    <name type="scientific">Caenorhabditis elegans</name>
    <dbReference type="NCBI Taxonomy" id="6239"/>
    <lineage>
        <taxon>Eukaryota</taxon>
        <taxon>Metazoa</taxon>
        <taxon>Ecdysozoa</taxon>
        <taxon>Nematoda</taxon>
        <taxon>Chromadorea</taxon>
        <taxon>Rhabditida</taxon>
        <taxon>Rhabditina</taxon>
        <taxon>Rhabditomorpha</taxon>
        <taxon>Rhabditoidea</taxon>
        <taxon>Rhabditidae</taxon>
        <taxon>Peloderinae</taxon>
        <taxon>Caenorhabditis</taxon>
    </lineage>
</organism>
<dbReference type="AlphaFoldDB" id="Q968Z1"/>
<dbReference type="Bgee" id="WBGene00021916">
    <property type="expression patterns" value="Expressed in adult organism and 2 other cell types or tissues"/>
</dbReference>
<name>Q968Z1_CAEEL</name>
<reference evidence="1" key="3">
    <citation type="submission" date="2020-10" db="EMBL/GenBank/DDBJ databases">
        <authorList>
            <consortium name="WormBase Consortium"/>
            <person name="WormBase"/>
        </authorList>
    </citation>
    <scope>NUCLEOTIDE SEQUENCE</scope>
    <source>
        <strain evidence="1">Bristol N2</strain>
    </source>
</reference>
<dbReference type="PaxDb" id="6239-Y55D5A.2"/>
<reference evidence="1" key="2">
    <citation type="submission" date="2003-03" db="EMBL/GenBank/DDBJ databases">
        <authorList>
            <person name="Sulson J.E."/>
            <person name="Waterston R."/>
        </authorList>
    </citation>
    <scope>NUCLEOTIDE SEQUENCE</scope>
    <source>
        <strain evidence="1">Bristol N2</strain>
    </source>
</reference>
<proteinExistence type="predicted"/>